<evidence type="ECO:0000313" key="1">
    <source>
        <dbReference type="EMBL" id="VDO43883.1"/>
    </source>
</evidence>
<proteinExistence type="predicted"/>
<dbReference type="Proteomes" id="UP000268014">
    <property type="component" value="Unassembled WGS sequence"/>
</dbReference>
<sequence length="134" mass="15098">MVPIYGPPMRGYHRSLDLNLETRRNIRGYQLPGASIRLAFFIFNEISKRSRREQITPQGVRKLVELILVIEGATEDSAIALANLTSNPGSIPAQYNFPKRVGSLPSKAFSERREMDAALENAMRWLPVAILECL</sequence>
<dbReference type="EMBL" id="UZAF01017669">
    <property type="protein sequence ID" value="VDO43883.1"/>
    <property type="molecule type" value="Genomic_DNA"/>
</dbReference>
<evidence type="ECO:0000313" key="3">
    <source>
        <dbReference type="WBParaSite" id="HPLM_0001180801-mRNA-1"/>
    </source>
</evidence>
<evidence type="ECO:0000313" key="2">
    <source>
        <dbReference type="Proteomes" id="UP000268014"/>
    </source>
</evidence>
<dbReference type="WBParaSite" id="HPLM_0001180801-mRNA-1">
    <property type="protein sequence ID" value="HPLM_0001180801-mRNA-1"/>
    <property type="gene ID" value="HPLM_0001180801"/>
</dbReference>
<reference evidence="1 2" key="2">
    <citation type="submission" date="2018-11" db="EMBL/GenBank/DDBJ databases">
        <authorList>
            <consortium name="Pathogen Informatics"/>
        </authorList>
    </citation>
    <scope>NUCLEOTIDE SEQUENCE [LARGE SCALE GENOMIC DNA]</scope>
    <source>
        <strain evidence="1 2">MHpl1</strain>
    </source>
</reference>
<organism evidence="3">
    <name type="scientific">Haemonchus placei</name>
    <name type="common">Barber's pole worm</name>
    <dbReference type="NCBI Taxonomy" id="6290"/>
    <lineage>
        <taxon>Eukaryota</taxon>
        <taxon>Metazoa</taxon>
        <taxon>Ecdysozoa</taxon>
        <taxon>Nematoda</taxon>
        <taxon>Chromadorea</taxon>
        <taxon>Rhabditida</taxon>
        <taxon>Rhabditina</taxon>
        <taxon>Rhabditomorpha</taxon>
        <taxon>Strongyloidea</taxon>
        <taxon>Trichostrongylidae</taxon>
        <taxon>Haemonchus</taxon>
    </lineage>
</organism>
<accession>A0A0N4WL13</accession>
<dbReference type="AlphaFoldDB" id="A0A0N4WL13"/>
<keyword evidence="2" id="KW-1185">Reference proteome</keyword>
<protein>
    <submittedName>
        <fullName evidence="1 3">Uncharacterized protein</fullName>
    </submittedName>
</protein>
<reference evidence="3" key="1">
    <citation type="submission" date="2017-02" db="UniProtKB">
        <authorList>
            <consortium name="WormBaseParasite"/>
        </authorList>
    </citation>
    <scope>IDENTIFICATION</scope>
</reference>
<name>A0A0N4WL13_HAEPC</name>
<gene>
    <name evidence="1" type="ORF">HPLM_LOCUS11800</name>
</gene>